<dbReference type="KEGG" id="sapo:SAPIO_CDS2584"/>
<dbReference type="OrthoDB" id="426235at2759"/>
<proteinExistence type="predicted"/>
<dbReference type="SFLD" id="SFLDG01129">
    <property type="entry name" value="C1.5:_HAD__Beta-PGM__Phosphata"/>
    <property type="match status" value="1"/>
</dbReference>
<organism evidence="1 2">
    <name type="scientific">Pseudallescheria apiosperma</name>
    <name type="common">Scedosporium apiospermum</name>
    <dbReference type="NCBI Taxonomy" id="563466"/>
    <lineage>
        <taxon>Eukaryota</taxon>
        <taxon>Fungi</taxon>
        <taxon>Dikarya</taxon>
        <taxon>Ascomycota</taxon>
        <taxon>Pezizomycotina</taxon>
        <taxon>Sordariomycetes</taxon>
        <taxon>Hypocreomycetidae</taxon>
        <taxon>Microascales</taxon>
        <taxon>Microascaceae</taxon>
        <taxon>Scedosporium</taxon>
    </lineage>
</organism>
<comment type="caution">
    <text evidence="1">The sequence shown here is derived from an EMBL/GenBank/DDBJ whole genome shotgun (WGS) entry which is preliminary data.</text>
</comment>
<dbReference type="RefSeq" id="XP_016644943.1">
    <property type="nucleotide sequence ID" value="XM_016785567.1"/>
</dbReference>
<sequence>MAGSQKPPRRFAPLKGGESDAPKLQGIVFDMDGTLCEPQTQMFKDMRSALSVPPTTDILTHISTLPLPSQPEAHSTLRDIETRYMHLQRPQPGLQPLMDYLDSRSVRKAIWTRNWDRPVQSLLDRFLQGRDFVVVTREWGGEPKPGPAGMFSIAEGWGLRKEEGGKVDATGLIMVGDSMDDMLGGRNAGAATVLLLNEHNADVAGSGMVDLVIEQLDELIRVLEEGFVGIGDGVEDGAEADEA</sequence>
<protein>
    <submittedName>
        <fullName evidence="1">Putative HAD superfamily hydrolase</fullName>
    </submittedName>
</protein>
<keyword evidence="1" id="KW-0378">Hydrolase</keyword>
<dbReference type="GO" id="GO:0033883">
    <property type="term" value="F:pyridoxal phosphatase activity"/>
    <property type="evidence" value="ECO:0007669"/>
    <property type="project" value="EnsemblFungi"/>
</dbReference>
<dbReference type="VEuPathDB" id="FungiDB:SAPIO_CDS2584"/>
<evidence type="ECO:0000313" key="2">
    <source>
        <dbReference type="Proteomes" id="UP000028545"/>
    </source>
</evidence>
<dbReference type="Gene3D" id="1.10.260.80">
    <property type="match status" value="1"/>
</dbReference>
<accession>A0A084GCT2</accession>
<evidence type="ECO:0000313" key="1">
    <source>
        <dbReference type="EMBL" id="KEZ45144.1"/>
    </source>
</evidence>
<dbReference type="PANTHER" id="PTHR43885:SF1">
    <property type="entry name" value="SUPERFAMILY HYDROLASE, PUTATIVE (AFU_ORTHOLOGUE AFUA_4G13290)-RELATED"/>
    <property type="match status" value="1"/>
</dbReference>
<dbReference type="Pfam" id="PF13419">
    <property type="entry name" value="HAD_2"/>
    <property type="match status" value="1"/>
</dbReference>
<dbReference type="OMA" id="QTYMFKE"/>
<dbReference type="InterPro" id="IPR041492">
    <property type="entry name" value="HAD_2"/>
</dbReference>
<reference evidence="1 2" key="1">
    <citation type="journal article" date="2014" name="Genome Announc.">
        <title>Draft genome sequence of the pathogenic fungus Scedosporium apiospermum.</title>
        <authorList>
            <person name="Vandeputte P."/>
            <person name="Ghamrawi S."/>
            <person name="Rechenmann M."/>
            <person name="Iltis A."/>
            <person name="Giraud S."/>
            <person name="Fleury M."/>
            <person name="Thornton C."/>
            <person name="Delhaes L."/>
            <person name="Meyer W."/>
            <person name="Papon N."/>
            <person name="Bouchara J.P."/>
        </authorList>
    </citation>
    <scope>NUCLEOTIDE SEQUENCE [LARGE SCALE GENOMIC DNA]</scope>
    <source>
        <strain evidence="1 2">IHEM 14462</strain>
    </source>
</reference>
<dbReference type="EMBL" id="JOWA01000086">
    <property type="protein sequence ID" value="KEZ45144.1"/>
    <property type="molecule type" value="Genomic_DNA"/>
</dbReference>
<gene>
    <name evidence="1" type="ORF">SAPIO_CDS2584</name>
</gene>
<dbReference type="SFLD" id="SFLDS00003">
    <property type="entry name" value="Haloacid_Dehalogenase"/>
    <property type="match status" value="1"/>
</dbReference>
<dbReference type="PANTHER" id="PTHR43885">
    <property type="entry name" value="HALOACID DEHALOGENASE-LIKE HYDROLASE"/>
    <property type="match status" value="1"/>
</dbReference>
<dbReference type="Gene3D" id="3.40.50.1000">
    <property type="entry name" value="HAD superfamily/HAD-like"/>
    <property type="match status" value="1"/>
</dbReference>
<dbReference type="AlphaFoldDB" id="A0A084GCT2"/>
<keyword evidence="2" id="KW-1185">Reference proteome</keyword>
<dbReference type="Proteomes" id="UP000028545">
    <property type="component" value="Unassembled WGS sequence"/>
</dbReference>
<dbReference type="InterPro" id="IPR023214">
    <property type="entry name" value="HAD_sf"/>
</dbReference>
<dbReference type="HOGENOM" id="CLU_045011_11_1_1"/>
<dbReference type="GeneID" id="27721656"/>
<dbReference type="SUPFAM" id="SSF56784">
    <property type="entry name" value="HAD-like"/>
    <property type="match status" value="1"/>
</dbReference>
<dbReference type="InterPro" id="IPR036412">
    <property type="entry name" value="HAD-like_sf"/>
</dbReference>
<name>A0A084GCT2_PSEDA</name>